<reference evidence="3 4" key="1">
    <citation type="submission" date="2023-08" db="EMBL/GenBank/DDBJ databases">
        <title>Microbacterium aquilitoris sp. nov. and Microbacterium gwkjibeachense sp. nov., isolated from beach.</title>
        <authorList>
            <person name="Lee S.D."/>
            <person name="Yang H."/>
            <person name="Kim I."/>
        </authorList>
    </citation>
    <scope>NUCLEOTIDE SEQUENCE [LARGE SCALE GENOMIC DNA]</scope>
    <source>
        <strain evidence="3 4">KSW4-11</strain>
    </source>
</reference>
<dbReference type="PROSITE" id="PS50830">
    <property type="entry name" value="TNASE_3"/>
    <property type="match status" value="1"/>
</dbReference>
<feature type="transmembrane region" description="Helical" evidence="1">
    <location>
        <begin position="9"/>
        <end position="27"/>
    </location>
</feature>
<evidence type="ECO:0000313" key="3">
    <source>
        <dbReference type="EMBL" id="MDT3315785.1"/>
    </source>
</evidence>
<accession>A0ABU3G8D7</accession>
<dbReference type="Proteomes" id="UP001251849">
    <property type="component" value="Unassembled WGS sequence"/>
</dbReference>
<evidence type="ECO:0000313" key="4">
    <source>
        <dbReference type="Proteomes" id="UP001251849"/>
    </source>
</evidence>
<keyword evidence="4" id="KW-1185">Reference proteome</keyword>
<organism evidence="3 4">
    <name type="scientific">Microbacterium gawkjiense</name>
    <dbReference type="NCBI Taxonomy" id="3067309"/>
    <lineage>
        <taxon>Bacteria</taxon>
        <taxon>Bacillati</taxon>
        <taxon>Actinomycetota</taxon>
        <taxon>Actinomycetes</taxon>
        <taxon>Micrococcales</taxon>
        <taxon>Microbacteriaceae</taxon>
        <taxon>Microbacterium</taxon>
    </lineage>
</organism>
<name>A0ABU3G8D7_9MICO</name>
<dbReference type="SUPFAM" id="SSF50199">
    <property type="entry name" value="Staphylococcal nuclease"/>
    <property type="match status" value="1"/>
</dbReference>
<protein>
    <submittedName>
        <fullName evidence="3">Thermonuclease family protein</fullName>
    </submittedName>
</protein>
<dbReference type="RefSeq" id="WP_311860431.1">
    <property type="nucleotide sequence ID" value="NZ_JAUZVV010000001.1"/>
</dbReference>
<sequence length="176" mass="18949">MSTPRSRRVVLAAVIGMLVLAGLWVAWSTAPEPAGVPEGAGVPEDAVAYTVERVVDGDTLVARGPDGEVRVRLIGIDTPEARPEPECGADAASARLRELAPDGSRVWATADREPVDRYDRALRYLWTPDGVFVNETLVAEGHAETLRIPPNTRYATRFADAQRTAEADGLGRWGSC</sequence>
<keyword evidence="1" id="KW-0472">Membrane</keyword>
<keyword evidence="1" id="KW-0812">Transmembrane</keyword>
<feature type="domain" description="TNase-like" evidence="2">
    <location>
        <begin position="45"/>
        <end position="175"/>
    </location>
</feature>
<gene>
    <name evidence="3" type="ORF">Q9S71_03015</name>
</gene>
<dbReference type="Gene3D" id="2.40.50.90">
    <property type="match status" value="1"/>
</dbReference>
<evidence type="ECO:0000259" key="2">
    <source>
        <dbReference type="PROSITE" id="PS50830"/>
    </source>
</evidence>
<comment type="caution">
    <text evidence="3">The sequence shown here is derived from an EMBL/GenBank/DDBJ whole genome shotgun (WGS) entry which is preliminary data.</text>
</comment>
<dbReference type="InterPro" id="IPR035437">
    <property type="entry name" value="SNase_OB-fold_sf"/>
</dbReference>
<dbReference type="InterPro" id="IPR016071">
    <property type="entry name" value="Staphylococal_nuclease_OB-fold"/>
</dbReference>
<dbReference type="SMART" id="SM00318">
    <property type="entry name" value="SNc"/>
    <property type="match status" value="1"/>
</dbReference>
<keyword evidence="1" id="KW-1133">Transmembrane helix</keyword>
<dbReference type="Pfam" id="PF00565">
    <property type="entry name" value="SNase"/>
    <property type="match status" value="1"/>
</dbReference>
<evidence type="ECO:0000256" key="1">
    <source>
        <dbReference type="SAM" id="Phobius"/>
    </source>
</evidence>
<dbReference type="EMBL" id="JAUZVV010000001">
    <property type="protein sequence ID" value="MDT3315785.1"/>
    <property type="molecule type" value="Genomic_DNA"/>
</dbReference>
<proteinExistence type="predicted"/>